<sequence length="220" mass="25439">MKSAESFFNWAFKTRANTVTKLYEGEEMSKEKVFLSFCSHNPALVSNGPAGLNASIKGVGFIPKPEYLEETLAAYIEHIKSYDGDDAAYSKRGLKLLVEQLYSPEAHHKIDFTRVVSLEMAKKHSYENYSDNSEATLIYYQPPIVSYELRGKMEIHDENTSGKREIYQQFINAQHDVYHRPDMSRWLKYPAYVFRIEEIWDNCATKEGFGTLLKYPYGEV</sequence>
<evidence type="ECO:0000313" key="2">
    <source>
        <dbReference type="Proteomes" id="UP001431532"/>
    </source>
</evidence>
<name>A0AAW6UAN1_9MOLU</name>
<dbReference type="Proteomes" id="UP001431532">
    <property type="component" value="Unassembled WGS sequence"/>
</dbReference>
<comment type="caution">
    <text evidence="1">The sequence shown here is derived from an EMBL/GenBank/DDBJ whole genome shotgun (WGS) entry which is preliminary data.</text>
</comment>
<reference evidence="1" key="1">
    <citation type="submission" date="2023-05" db="EMBL/GenBank/DDBJ databases">
        <title>Mariniplasma microaerophilum sp. nov., a novel anaerobic mollicute isolated from terrestrial mud volcano, Taman Peninsula, Russia.</title>
        <authorList>
            <person name="Khomyakova M.A."/>
            <person name="Merkel A.Y."/>
            <person name="Slobodkin A.I."/>
        </authorList>
    </citation>
    <scope>NUCLEOTIDE SEQUENCE</scope>
    <source>
        <strain evidence="1">M4Ah</strain>
    </source>
</reference>
<proteinExistence type="predicted"/>
<dbReference type="EMBL" id="JASCXW010000006">
    <property type="protein sequence ID" value="MDI6452566.1"/>
    <property type="molecule type" value="Genomic_DNA"/>
</dbReference>
<dbReference type="RefSeq" id="WP_282838982.1">
    <property type="nucleotide sequence ID" value="NZ_JASCXW010000006.1"/>
</dbReference>
<evidence type="ECO:0000313" key="1">
    <source>
        <dbReference type="EMBL" id="MDI6452566.1"/>
    </source>
</evidence>
<accession>A0AAW6UAN1</accession>
<dbReference type="AlphaFoldDB" id="A0AAW6UAN1"/>
<organism evidence="1 2">
    <name type="scientific">Peloplasma aerotolerans</name>
    <dbReference type="NCBI Taxonomy" id="3044389"/>
    <lineage>
        <taxon>Bacteria</taxon>
        <taxon>Bacillati</taxon>
        <taxon>Mycoplasmatota</taxon>
        <taxon>Mollicutes</taxon>
        <taxon>Acholeplasmatales</taxon>
        <taxon>Acholeplasmataceae</taxon>
        <taxon>Peloplasma</taxon>
    </lineage>
</organism>
<keyword evidence="2" id="KW-1185">Reference proteome</keyword>
<gene>
    <name evidence="1" type="ORF">QJ521_03215</name>
</gene>
<protein>
    <submittedName>
        <fullName evidence="1">Uncharacterized protein</fullName>
    </submittedName>
</protein>